<dbReference type="Proteomes" id="UP000005113">
    <property type="component" value="Unassembled WGS sequence"/>
</dbReference>
<dbReference type="PROSITE" id="PS00092">
    <property type="entry name" value="N6_MTASE"/>
    <property type="match status" value="1"/>
</dbReference>
<evidence type="ECO:0000259" key="3">
    <source>
        <dbReference type="Pfam" id="PF02384"/>
    </source>
</evidence>
<organism evidence="5 6">
    <name type="scientific">Saprospira grandis DSM 2844</name>
    <dbReference type="NCBI Taxonomy" id="694433"/>
    <lineage>
        <taxon>Bacteria</taxon>
        <taxon>Pseudomonadati</taxon>
        <taxon>Bacteroidota</taxon>
        <taxon>Saprospiria</taxon>
        <taxon>Saprospirales</taxon>
        <taxon>Saprospiraceae</taxon>
        <taxon>Saprospira</taxon>
    </lineage>
</organism>
<dbReference type="OrthoDB" id="9814572at2"/>
<dbReference type="AlphaFoldDB" id="J0P923"/>
<dbReference type="PRINTS" id="PR00507">
    <property type="entry name" value="N12N6MTFRASE"/>
</dbReference>
<dbReference type="GO" id="GO:0008170">
    <property type="term" value="F:N-methyltransferase activity"/>
    <property type="evidence" value="ECO:0007669"/>
    <property type="project" value="InterPro"/>
</dbReference>
<evidence type="ECO:0000256" key="2">
    <source>
        <dbReference type="ARBA" id="ARBA00022747"/>
    </source>
</evidence>
<feature type="domain" description="Type I restriction enzyme R protein N-terminal" evidence="4">
    <location>
        <begin position="28"/>
        <end position="149"/>
    </location>
</feature>
<evidence type="ECO:0000256" key="1">
    <source>
        <dbReference type="ARBA" id="ARBA00006594"/>
    </source>
</evidence>
<feature type="domain" description="DNA methylase adenine-specific" evidence="3">
    <location>
        <begin position="302"/>
        <end position="637"/>
    </location>
</feature>
<dbReference type="GO" id="GO:0003677">
    <property type="term" value="F:DNA binding"/>
    <property type="evidence" value="ECO:0007669"/>
    <property type="project" value="InterPro"/>
</dbReference>
<proteinExistence type="inferred from homology"/>
<gene>
    <name evidence="5" type="ORF">SapgrDRAFT_2401</name>
</gene>
<dbReference type="RefSeq" id="WP_002659772.1">
    <property type="nucleotide sequence ID" value="NZ_JH719942.1"/>
</dbReference>
<keyword evidence="5" id="KW-0489">Methyltransferase</keyword>
<dbReference type="InterPro" id="IPR029063">
    <property type="entry name" value="SAM-dependent_MTases_sf"/>
</dbReference>
<protein>
    <submittedName>
        <fullName evidence="5">Type I restriction-modification system methyltransferase subunit</fullName>
    </submittedName>
</protein>
<dbReference type="InterPro" id="IPR052916">
    <property type="entry name" value="Type-I_RE_MTase_Subunit"/>
</dbReference>
<accession>J0P923</accession>
<dbReference type="PANTHER" id="PTHR42998">
    <property type="entry name" value="TYPE I RESTRICTION ENZYME HINDVIIP M PROTEIN-RELATED"/>
    <property type="match status" value="1"/>
</dbReference>
<sequence>MIELKYKDNNSKILAPLNGADAWLSATPEEVVRQKFIVYLVNELGYSLEQMAQELKVTNSQRGTGRASADIVIWKTIEDKNEDKHAAIVIECKSDNVTIQPADYYQGLNYATWVSADFFVTHNTKETRCFQVFKEKIPKNLGKELSRIPTASELLDDKKKEKLFQDEKVFEKDEFAKLLHQCHNIIRNNDKLSPEAAFDEISKILFTKIVFERDNRNSIDKQSIFSKKEFQRQEEEYDKNVRPYLKGDDKKTDYVQIIFRKTKEKYAKDALFSDNDNIRIRKESFLSIVEKLEVYNLSKTSDDVKGIAFEKFLGTTFRGELGQFFTPRTIVEFMTNVLDPQEGERICDPCSGSGGFLINAFEYIREHIKEDIERQKEKIKEQYFDDSYLKASEKEKEKTDALVAKLFKQLNEELNLDNDKSRLYHLSHKCIFGTDANPRMARVSKMNMIMHGDGHGGVHHNDGLLDVNGIFEERFDVILTNPPFGARVDKELKITAEDSLKSKPHYQDWLNMYDDYEKIINQREKDIKEKRKIVDKYDVGKISTLTEIMFMERCIRLLRKGGRMAIVLPEGVLNTSNLNKAREYFESRAKLILITSIPQDVFIASGATVKPSLVFLKRFTEEEENNWASITKEATEEVNAKYKKQIIEIKDKLKLRGSDAPSREDKKVLRTELKTIESQVEIEIRAIIKERFNYSVPLAEVEKAGIDSKGARIDNELPNLKDEFTQYRKENEIWETELAINADYKVKNNAIVRVEKKSTGNLKEVVFYAE</sequence>
<dbReference type="PANTHER" id="PTHR42998:SF1">
    <property type="entry name" value="TYPE I RESTRICTION ENZYME HINDI METHYLASE SUBUNIT"/>
    <property type="match status" value="1"/>
</dbReference>
<evidence type="ECO:0000259" key="4">
    <source>
        <dbReference type="Pfam" id="PF13588"/>
    </source>
</evidence>
<name>J0P923_9BACT</name>
<dbReference type="HOGENOM" id="CLU_008343_0_2_10"/>
<evidence type="ECO:0000313" key="5">
    <source>
        <dbReference type="EMBL" id="EJF54067.1"/>
    </source>
</evidence>
<dbReference type="InterPro" id="IPR002052">
    <property type="entry name" value="DNA_methylase_N6_adenine_CS"/>
</dbReference>
<dbReference type="Pfam" id="PF02384">
    <property type="entry name" value="N6_Mtase"/>
    <property type="match status" value="1"/>
</dbReference>
<dbReference type="InterPro" id="IPR003356">
    <property type="entry name" value="DNA_methylase_A-5"/>
</dbReference>
<reference evidence="6" key="1">
    <citation type="journal article" date="2012" name="Stand. Genomic Sci.">
        <title>Permanent draft genome sequence of the gliding predator Saprospira grandis strain Sa g1 (= HR1).</title>
        <authorList>
            <person name="Mavromatis K."/>
            <person name="Chertkov O."/>
            <person name="Lapidus A."/>
            <person name="Nolan M."/>
            <person name="Lucas S."/>
            <person name="Tice H."/>
            <person name="Del Rio T.G."/>
            <person name="Cheng J.F."/>
            <person name="Han C."/>
            <person name="Tapia R."/>
            <person name="Bruce D."/>
            <person name="Goodwin L.A."/>
            <person name="Pitluck S."/>
            <person name="Huntemann M."/>
            <person name="Liolios K."/>
            <person name="Pagani I."/>
            <person name="Ivanova N."/>
            <person name="Mikhailova N."/>
            <person name="Pati A."/>
            <person name="Chen A."/>
            <person name="Palaniappan K."/>
            <person name="Land M."/>
            <person name="Brambilla E.M."/>
            <person name="Rohde M."/>
            <person name="Spring S."/>
            <person name="Goker M."/>
            <person name="Detter J.C."/>
            <person name="Bristow J."/>
            <person name="Eisen J.A."/>
            <person name="Markowitz V."/>
            <person name="Hugenholtz P."/>
            <person name="Kyrpides N.C."/>
            <person name="Klenk H.P."/>
            <person name="Woyke T."/>
        </authorList>
    </citation>
    <scope>NUCLEOTIDE SEQUENCE [LARGE SCALE GENOMIC DNA]</scope>
    <source>
        <strain evidence="6">DSM 2844</strain>
    </source>
</reference>
<dbReference type="GO" id="GO:0009307">
    <property type="term" value="P:DNA restriction-modification system"/>
    <property type="evidence" value="ECO:0007669"/>
    <property type="project" value="UniProtKB-KW"/>
</dbReference>
<dbReference type="GO" id="GO:0032259">
    <property type="term" value="P:methylation"/>
    <property type="evidence" value="ECO:0007669"/>
    <property type="project" value="UniProtKB-KW"/>
</dbReference>
<evidence type="ECO:0000313" key="6">
    <source>
        <dbReference type="Proteomes" id="UP000005113"/>
    </source>
</evidence>
<dbReference type="SUPFAM" id="SSF53335">
    <property type="entry name" value="S-adenosyl-L-methionine-dependent methyltransferases"/>
    <property type="match status" value="1"/>
</dbReference>
<dbReference type="Gene3D" id="3.40.50.150">
    <property type="entry name" value="Vaccinia Virus protein VP39"/>
    <property type="match status" value="1"/>
</dbReference>
<keyword evidence="5" id="KW-0808">Transferase</keyword>
<comment type="similarity">
    <text evidence="1">Belongs to the N(4)/N(6)-methyltransferase family.</text>
</comment>
<dbReference type="InterPro" id="IPR029464">
    <property type="entry name" value="HSDR_N"/>
</dbReference>
<dbReference type="EMBL" id="JH719942">
    <property type="protein sequence ID" value="EJF54067.1"/>
    <property type="molecule type" value="Genomic_DNA"/>
</dbReference>
<keyword evidence="2" id="KW-0680">Restriction system</keyword>
<dbReference type="Pfam" id="PF13588">
    <property type="entry name" value="HSDR_N_2"/>
    <property type="match status" value="1"/>
</dbReference>